<name>F4LLH4_TREBD</name>
<dbReference type="Proteomes" id="UP000006546">
    <property type="component" value="Chromosome"/>
</dbReference>
<feature type="binding site" evidence="7">
    <location>
        <position position="92"/>
    </location>
    <ligand>
        <name>S-adenosyl-L-methionine</name>
        <dbReference type="ChEBI" id="CHEBI:59789"/>
    </ligand>
</feature>
<dbReference type="EC" id="2.1.1.33" evidence="7"/>
<dbReference type="InterPro" id="IPR003358">
    <property type="entry name" value="tRNA_(Gua-N-7)_MeTrfase_Trmb"/>
</dbReference>
<feature type="binding site" evidence="7">
    <location>
        <position position="178"/>
    </location>
    <ligand>
        <name>substrate</name>
    </ligand>
</feature>
<dbReference type="KEGG" id="tbe:Trebr_1210"/>
<dbReference type="NCBIfam" id="TIGR00091">
    <property type="entry name" value="tRNA (guanosine(46)-N7)-methyltransferase TrmB"/>
    <property type="match status" value="1"/>
</dbReference>
<sequence length="240" mass="27226">MTFDPENDTAVPPFYRTIKTFVLRAGRMTPTQQRDYEELAGSWCLPVSDKPLNYTEIFGNTNPVTVEIGFGMGKATALIAEAHPNVNYLGLEVHRPGIGKLLGEIRRRGLQNVYIIEHDALEVLTDMIPDASVNAFHIFFPDPWPKKKHHKRRLVQRPRTDLLAQKLTAGGYLYMATDWEPYAQFALEQLAQTPGLRNAYGGYAPHQPWRPETRFEEKGKVAERAIRELYFIKEAAGSGV</sequence>
<feature type="binding site" evidence="7">
    <location>
        <begin position="213"/>
        <end position="216"/>
    </location>
    <ligand>
        <name>substrate</name>
    </ligand>
</feature>
<dbReference type="GO" id="GO:0008176">
    <property type="term" value="F:tRNA (guanine(46)-N7)-methyltransferase activity"/>
    <property type="evidence" value="ECO:0007669"/>
    <property type="project" value="UniProtKB-UniRule"/>
</dbReference>
<dbReference type="Pfam" id="PF02390">
    <property type="entry name" value="Methyltransf_4"/>
    <property type="match status" value="1"/>
</dbReference>
<feature type="binding site" evidence="7">
    <location>
        <position position="67"/>
    </location>
    <ligand>
        <name>S-adenosyl-L-methionine</name>
        <dbReference type="ChEBI" id="CHEBI:59789"/>
    </ligand>
</feature>
<gene>
    <name evidence="7" type="primary">trmB</name>
    <name evidence="8" type="ordered locus">Trebr_1210</name>
</gene>
<comment type="catalytic activity">
    <reaction evidence="1 7">
        <text>guanosine(46) in tRNA + S-adenosyl-L-methionine = N(7)-methylguanosine(46) in tRNA + S-adenosyl-L-homocysteine</text>
        <dbReference type="Rhea" id="RHEA:42708"/>
        <dbReference type="Rhea" id="RHEA-COMP:10188"/>
        <dbReference type="Rhea" id="RHEA-COMP:10189"/>
        <dbReference type="ChEBI" id="CHEBI:57856"/>
        <dbReference type="ChEBI" id="CHEBI:59789"/>
        <dbReference type="ChEBI" id="CHEBI:74269"/>
        <dbReference type="ChEBI" id="CHEBI:74480"/>
        <dbReference type="EC" id="2.1.1.33"/>
    </reaction>
</comment>
<dbReference type="PANTHER" id="PTHR23417">
    <property type="entry name" value="3-DEOXY-D-MANNO-OCTULOSONIC-ACID TRANSFERASE/TRNA GUANINE-N 7 - -METHYLTRANSFERASE"/>
    <property type="match status" value="1"/>
</dbReference>
<proteinExistence type="inferred from homology"/>
<dbReference type="SUPFAM" id="SSF53335">
    <property type="entry name" value="S-adenosyl-L-methionine-dependent methyltransferases"/>
    <property type="match status" value="1"/>
</dbReference>
<evidence type="ECO:0000256" key="5">
    <source>
        <dbReference type="ARBA" id="ARBA00022691"/>
    </source>
</evidence>
<organism evidence="8 9">
    <name type="scientific">Treponema brennaborense (strain DSM 12168 / CIP 105900 / DD5/3)</name>
    <dbReference type="NCBI Taxonomy" id="906968"/>
    <lineage>
        <taxon>Bacteria</taxon>
        <taxon>Pseudomonadati</taxon>
        <taxon>Spirochaetota</taxon>
        <taxon>Spirochaetia</taxon>
        <taxon>Spirochaetales</taxon>
        <taxon>Treponemataceae</taxon>
        <taxon>Treponema</taxon>
    </lineage>
</organism>
<keyword evidence="9" id="KW-1185">Reference proteome</keyword>
<protein>
    <recommendedName>
        <fullName evidence="7">tRNA (guanine-N(7)-)-methyltransferase</fullName>
        <ecNumber evidence="7">2.1.1.33</ecNumber>
    </recommendedName>
    <alternativeName>
        <fullName evidence="7">tRNA (guanine(46)-N(7))-methyltransferase</fullName>
    </alternativeName>
    <alternativeName>
        <fullName evidence="7">tRNA(m7G46)-methyltransferase</fullName>
    </alternativeName>
</protein>
<comment type="function">
    <text evidence="2 7">Catalyzes the formation of N(7)-methylguanine at position 46 (m7G46) in tRNA.</text>
</comment>
<dbReference type="PROSITE" id="PS51625">
    <property type="entry name" value="SAM_MT_TRMB"/>
    <property type="match status" value="1"/>
</dbReference>
<dbReference type="InterPro" id="IPR055361">
    <property type="entry name" value="tRNA_methyltr_TrmB_bact"/>
</dbReference>
<dbReference type="InterPro" id="IPR029063">
    <property type="entry name" value="SAM-dependent_MTases_sf"/>
</dbReference>
<comment type="caution">
    <text evidence="7">Lacks conserved residue(s) required for the propagation of feature annotation.</text>
</comment>
<evidence type="ECO:0000256" key="1">
    <source>
        <dbReference type="ARBA" id="ARBA00000142"/>
    </source>
</evidence>
<feature type="binding site" evidence="7">
    <location>
        <position position="146"/>
    </location>
    <ligand>
        <name>substrate</name>
    </ligand>
</feature>
<evidence type="ECO:0000256" key="3">
    <source>
        <dbReference type="ARBA" id="ARBA00022603"/>
    </source>
</evidence>
<dbReference type="EMBL" id="CP002696">
    <property type="protein sequence ID" value="AEE16638.1"/>
    <property type="molecule type" value="Genomic_DNA"/>
</dbReference>
<keyword evidence="6 7" id="KW-0819">tRNA processing</keyword>
<dbReference type="GO" id="GO:0043527">
    <property type="term" value="C:tRNA methyltransferase complex"/>
    <property type="evidence" value="ECO:0007669"/>
    <property type="project" value="TreeGrafter"/>
</dbReference>
<comment type="pathway">
    <text evidence="7">tRNA modification; N(7)-methylguanine-tRNA biosynthesis.</text>
</comment>
<accession>F4LLH4</accession>
<reference evidence="9" key="1">
    <citation type="submission" date="2011-04" db="EMBL/GenBank/DDBJ databases">
        <title>The complete genome of Treponema brennaborense DSM 12168.</title>
        <authorList>
            <person name="Lucas S."/>
            <person name="Han J."/>
            <person name="Lapidus A."/>
            <person name="Bruce D."/>
            <person name="Goodwin L."/>
            <person name="Pitluck S."/>
            <person name="Peters L."/>
            <person name="Kyrpides N."/>
            <person name="Mavromatis K."/>
            <person name="Ivanova N."/>
            <person name="Mikhailova N."/>
            <person name="Pagani I."/>
            <person name="Teshima H."/>
            <person name="Detter J.C."/>
            <person name="Tapia R."/>
            <person name="Han C."/>
            <person name="Land M."/>
            <person name="Hauser L."/>
            <person name="Markowitz V."/>
            <person name="Cheng J.-F."/>
            <person name="Hugenholtz P."/>
            <person name="Woyke T."/>
            <person name="Wu D."/>
            <person name="Gronow S."/>
            <person name="Wellnitz S."/>
            <person name="Brambilla E."/>
            <person name="Klenk H.-P."/>
            <person name="Eisen J.A."/>
        </authorList>
    </citation>
    <scope>NUCLEOTIDE SEQUENCE [LARGE SCALE GENOMIC DNA]</scope>
    <source>
        <strain evidence="9">DSM 12168 / CIP 105900 / DD5/3</strain>
    </source>
</reference>
<evidence type="ECO:0000256" key="6">
    <source>
        <dbReference type="ARBA" id="ARBA00022694"/>
    </source>
</evidence>
<dbReference type="Gene3D" id="3.40.50.150">
    <property type="entry name" value="Vaccinia Virus protein VP39"/>
    <property type="match status" value="1"/>
</dbReference>
<feature type="binding site" evidence="7">
    <location>
        <position position="142"/>
    </location>
    <ligand>
        <name>S-adenosyl-L-methionine</name>
        <dbReference type="ChEBI" id="CHEBI:59789"/>
    </ligand>
</feature>
<dbReference type="RefSeq" id="WP_013758345.1">
    <property type="nucleotide sequence ID" value="NC_015500.1"/>
</dbReference>
<dbReference type="PANTHER" id="PTHR23417:SF14">
    <property type="entry name" value="PENTACOTRIPEPTIDE-REPEAT REGION OF PRORP DOMAIN-CONTAINING PROTEIN"/>
    <property type="match status" value="1"/>
</dbReference>
<dbReference type="OrthoDB" id="9802090at2"/>
<dbReference type="STRING" id="906968.Trebr_1210"/>
<evidence type="ECO:0000313" key="9">
    <source>
        <dbReference type="Proteomes" id="UP000006546"/>
    </source>
</evidence>
<keyword evidence="4 7" id="KW-0808">Transferase</keyword>
<evidence type="ECO:0000313" key="8">
    <source>
        <dbReference type="EMBL" id="AEE16638.1"/>
    </source>
</evidence>
<evidence type="ECO:0000256" key="2">
    <source>
        <dbReference type="ARBA" id="ARBA00003015"/>
    </source>
</evidence>
<dbReference type="AlphaFoldDB" id="F4LLH4"/>
<evidence type="ECO:0000256" key="4">
    <source>
        <dbReference type="ARBA" id="ARBA00022679"/>
    </source>
</evidence>
<keyword evidence="5 7" id="KW-0949">S-adenosyl-L-methionine</keyword>
<comment type="similarity">
    <text evidence="7">Belongs to the class I-like SAM-binding methyltransferase superfamily. TrmB family.</text>
</comment>
<keyword evidence="3 7" id="KW-0489">Methyltransferase</keyword>
<dbReference type="eggNOG" id="COG0220">
    <property type="taxonomic scope" value="Bacteria"/>
</dbReference>
<dbReference type="HAMAP" id="MF_01057">
    <property type="entry name" value="tRNA_methyltr_TrmB"/>
    <property type="match status" value="1"/>
</dbReference>
<evidence type="ECO:0000256" key="7">
    <source>
        <dbReference type="HAMAP-Rule" id="MF_01057"/>
    </source>
</evidence>
<dbReference type="HOGENOM" id="CLU_050910_0_1_12"/>
<feature type="binding site" evidence="7">
    <location>
        <position position="119"/>
    </location>
    <ligand>
        <name>S-adenosyl-L-methionine</name>
        <dbReference type="ChEBI" id="CHEBI:59789"/>
    </ligand>
</feature>
<dbReference type="UniPathway" id="UPA00989"/>